<dbReference type="Proteomes" id="UP000186817">
    <property type="component" value="Unassembled WGS sequence"/>
</dbReference>
<sequence length="361" mass="40557">MGYGLPLCTVFVLSYVDDLLLAGASTEDGKIHFLGREILRSEPGGDLKFGMDPGYMQDVLEEYKLENAKGLPTPPCLRDLLDKSLDEASLQVPLTPEAAARYRRALGKLSWLSATRGDLVYYISVLARGQSSPLEVHERAMRAVLRYLKTVVHYFQVFPRQRQSHMLLRAYVDASWGSERSVERRSISGGFLMLGKACIKSWARLQQSVALSSAESELYALVESSREALGARCAVGHILGHEGEIVPHIYCDSEAAVNISKMEGLRKLRHIDIRACFIQTEVQAGAIKVFSVKGTENPADIFRYGTEYQKHLDGLWTVHRKLWSVVKTMCNLSDHWAVEWPARCDQQSLTDEAGWFAFDDR</sequence>
<evidence type="ECO:0000313" key="3">
    <source>
        <dbReference type="Proteomes" id="UP000186817"/>
    </source>
</evidence>
<dbReference type="PANTHER" id="PTHR11439">
    <property type="entry name" value="GAG-POL-RELATED RETROTRANSPOSON"/>
    <property type="match status" value="1"/>
</dbReference>
<feature type="signal peptide" evidence="1">
    <location>
        <begin position="1"/>
        <end position="22"/>
    </location>
</feature>
<keyword evidence="1" id="KW-0732">Signal</keyword>
<dbReference type="OMA" id="KFKVFQM"/>
<keyword evidence="3" id="KW-1185">Reference proteome</keyword>
<name>A0A1Q9EHG4_SYMMI</name>
<dbReference type="OrthoDB" id="443797at2759"/>
<organism evidence="2 3">
    <name type="scientific">Symbiodinium microadriaticum</name>
    <name type="common">Dinoflagellate</name>
    <name type="synonym">Zooxanthella microadriatica</name>
    <dbReference type="NCBI Taxonomy" id="2951"/>
    <lineage>
        <taxon>Eukaryota</taxon>
        <taxon>Sar</taxon>
        <taxon>Alveolata</taxon>
        <taxon>Dinophyceae</taxon>
        <taxon>Suessiales</taxon>
        <taxon>Symbiodiniaceae</taxon>
        <taxon>Symbiodinium</taxon>
    </lineage>
</organism>
<dbReference type="CDD" id="cd09272">
    <property type="entry name" value="RNase_HI_RT_Ty1"/>
    <property type="match status" value="1"/>
</dbReference>
<reference evidence="2 3" key="1">
    <citation type="submission" date="2016-02" db="EMBL/GenBank/DDBJ databases">
        <title>Genome analysis of coral dinoflagellate symbionts highlights evolutionary adaptations to a symbiotic lifestyle.</title>
        <authorList>
            <person name="Aranda M."/>
            <person name="Li Y."/>
            <person name="Liew Y.J."/>
            <person name="Baumgarten S."/>
            <person name="Simakov O."/>
            <person name="Wilson M."/>
            <person name="Piel J."/>
            <person name="Ashoor H."/>
            <person name="Bougouffa S."/>
            <person name="Bajic V.B."/>
            <person name="Ryu T."/>
            <person name="Ravasi T."/>
            <person name="Bayer T."/>
            <person name="Micklem G."/>
            <person name="Kim H."/>
            <person name="Bhak J."/>
            <person name="Lajeunesse T.C."/>
            <person name="Voolstra C.R."/>
        </authorList>
    </citation>
    <scope>NUCLEOTIDE SEQUENCE [LARGE SCALE GENOMIC DNA]</scope>
    <source>
        <strain evidence="2 3">CCMP2467</strain>
    </source>
</reference>
<comment type="caution">
    <text evidence="2">The sequence shown here is derived from an EMBL/GenBank/DDBJ whole genome shotgun (WGS) entry which is preliminary data.</text>
</comment>
<evidence type="ECO:0000313" key="2">
    <source>
        <dbReference type="EMBL" id="OLQ06849.1"/>
    </source>
</evidence>
<dbReference type="PANTHER" id="PTHR11439:SF483">
    <property type="entry name" value="PEPTIDE SYNTHASE GLIP-LIKE, PUTATIVE (AFU_ORTHOLOGUE AFUA_3G12920)-RELATED"/>
    <property type="match status" value="1"/>
</dbReference>
<gene>
    <name evidence="2" type="ORF">AK812_SmicGene9806</name>
</gene>
<feature type="chain" id="PRO_5012548183" evidence="1">
    <location>
        <begin position="23"/>
        <end position="361"/>
    </location>
</feature>
<dbReference type="AlphaFoldDB" id="A0A1Q9EHG4"/>
<dbReference type="EMBL" id="LSRX01000151">
    <property type="protein sequence ID" value="OLQ06849.1"/>
    <property type="molecule type" value="Genomic_DNA"/>
</dbReference>
<protein>
    <submittedName>
        <fullName evidence="2">Retrovirus-related Pol polyprotein from transposon TNT 1-94</fullName>
    </submittedName>
</protein>
<evidence type="ECO:0000256" key="1">
    <source>
        <dbReference type="SAM" id="SignalP"/>
    </source>
</evidence>
<proteinExistence type="predicted"/>
<accession>A0A1Q9EHG4</accession>